<dbReference type="Proteomes" id="UP000468581">
    <property type="component" value="Unassembled WGS sequence"/>
</dbReference>
<evidence type="ECO:0000313" key="3">
    <source>
        <dbReference type="EMBL" id="NER13522.1"/>
    </source>
</evidence>
<evidence type="ECO:0000259" key="2">
    <source>
        <dbReference type="Pfam" id="PF00144"/>
    </source>
</evidence>
<evidence type="ECO:0000313" key="4">
    <source>
        <dbReference type="Proteomes" id="UP000468581"/>
    </source>
</evidence>
<dbReference type="PANTHER" id="PTHR43283:SF7">
    <property type="entry name" value="BETA-LACTAMASE-RELATED DOMAIN-CONTAINING PROTEIN"/>
    <property type="match status" value="1"/>
</dbReference>
<dbReference type="GO" id="GO:0016787">
    <property type="term" value="F:hydrolase activity"/>
    <property type="evidence" value="ECO:0007669"/>
    <property type="project" value="UniProtKB-KW"/>
</dbReference>
<dbReference type="InterPro" id="IPR050789">
    <property type="entry name" value="Diverse_Enzym_Activities"/>
</dbReference>
<gene>
    <name evidence="3" type="ORF">GWK08_08745</name>
</gene>
<keyword evidence="4" id="KW-1185">Reference proteome</keyword>
<dbReference type="SUPFAM" id="SSF56601">
    <property type="entry name" value="beta-lactamase/transpeptidase-like"/>
    <property type="match status" value="1"/>
</dbReference>
<accession>A0A6P0ULV0</accession>
<organism evidence="3 4">
    <name type="scientific">Leptobacterium flavescens</name>
    <dbReference type="NCBI Taxonomy" id="472055"/>
    <lineage>
        <taxon>Bacteria</taxon>
        <taxon>Pseudomonadati</taxon>
        <taxon>Bacteroidota</taxon>
        <taxon>Flavobacteriia</taxon>
        <taxon>Flavobacteriales</taxon>
        <taxon>Flavobacteriaceae</taxon>
        <taxon>Leptobacterium</taxon>
    </lineage>
</organism>
<feature type="chain" id="PRO_5026823342" evidence="1">
    <location>
        <begin position="22"/>
        <end position="398"/>
    </location>
</feature>
<keyword evidence="3" id="KW-0378">Hydrolase</keyword>
<feature type="domain" description="Beta-lactamase-related" evidence="2">
    <location>
        <begin position="94"/>
        <end position="382"/>
    </location>
</feature>
<comment type="caution">
    <text evidence="3">The sequence shown here is derived from an EMBL/GenBank/DDBJ whole genome shotgun (WGS) entry which is preliminary data.</text>
</comment>
<dbReference type="Pfam" id="PF00144">
    <property type="entry name" value="Beta-lactamase"/>
    <property type="match status" value="1"/>
</dbReference>
<evidence type="ECO:0000256" key="1">
    <source>
        <dbReference type="SAM" id="SignalP"/>
    </source>
</evidence>
<name>A0A6P0ULV0_9FLAO</name>
<reference evidence="3 4" key="1">
    <citation type="submission" date="2020-01" db="EMBL/GenBank/DDBJ databases">
        <title>Leptobacterium flavescens.</title>
        <authorList>
            <person name="Wang G."/>
        </authorList>
    </citation>
    <scope>NUCLEOTIDE SEQUENCE [LARGE SCALE GENOMIC DNA]</scope>
    <source>
        <strain evidence="3 4">KCTC 22160</strain>
    </source>
</reference>
<dbReference type="InterPro" id="IPR012338">
    <property type="entry name" value="Beta-lactam/transpept-like"/>
</dbReference>
<feature type="signal peptide" evidence="1">
    <location>
        <begin position="1"/>
        <end position="21"/>
    </location>
</feature>
<dbReference type="Gene3D" id="3.40.710.10">
    <property type="entry name" value="DD-peptidase/beta-lactamase superfamily"/>
    <property type="match status" value="1"/>
</dbReference>
<dbReference type="AlphaFoldDB" id="A0A6P0ULV0"/>
<keyword evidence="1" id="KW-0732">Signal</keyword>
<sequence>MKNKTGLFLLLLITLTNSGFAQQGDGLAPEATTSEATLSFRDIPVLKNAFVDASPARRKDGIPVGKLGADGGNKAMILKLAQEIAAGKHGNFDSFLIAHKGKLLFESYYLRGRINLPHPQASATKSYTSMAVGRAIQLGYLTMADLDKPLVSFLKDLDPAKFTVGVEKITLHQALTMRGGLGISQEQREEFEKNPSRLKGQKQVQTILEYSAPITEESQKFLYGNFNPVMVMQVIEAVVPGSAKDFIKKELLDKMGITNYNWQTAISGLPEAGSRSSMTSRDMLKWGILAANKGKWNGEQLIPEAFVTRAINRIVRHSDDENFSDYDDISNTGYGYFWWQADMKAGNKIYFSTSAQGGSGQCIILIEELDLIVVTTVHRLEKSVLQMTAERILPAFIK</sequence>
<proteinExistence type="predicted"/>
<dbReference type="PANTHER" id="PTHR43283">
    <property type="entry name" value="BETA-LACTAMASE-RELATED"/>
    <property type="match status" value="1"/>
</dbReference>
<dbReference type="EMBL" id="JAABOO010000002">
    <property type="protein sequence ID" value="NER13522.1"/>
    <property type="molecule type" value="Genomic_DNA"/>
</dbReference>
<dbReference type="RefSeq" id="WP_163606559.1">
    <property type="nucleotide sequence ID" value="NZ_JAABOO010000002.1"/>
</dbReference>
<dbReference type="InterPro" id="IPR001466">
    <property type="entry name" value="Beta-lactam-related"/>
</dbReference>
<protein>
    <submittedName>
        <fullName evidence="3">Serine hydrolase</fullName>
    </submittedName>
</protein>